<feature type="region of interest" description="Disordered" evidence="1">
    <location>
        <begin position="335"/>
        <end position="354"/>
    </location>
</feature>
<keyword evidence="2" id="KW-0812">Transmembrane</keyword>
<feature type="transmembrane region" description="Helical" evidence="2">
    <location>
        <begin position="122"/>
        <end position="139"/>
    </location>
</feature>
<accession>A0A7I8VKW8</accession>
<name>A0A7I8VKW8_9ANNE</name>
<evidence type="ECO:0000313" key="3">
    <source>
        <dbReference type="EMBL" id="CAD5116332.1"/>
    </source>
</evidence>
<feature type="transmembrane region" description="Helical" evidence="2">
    <location>
        <begin position="218"/>
        <end position="238"/>
    </location>
</feature>
<feature type="transmembrane region" description="Helical" evidence="2">
    <location>
        <begin position="12"/>
        <end position="29"/>
    </location>
</feature>
<organism evidence="3 4">
    <name type="scientific">Dimorphilus gyrociliatus</name>
    <dbReference type="NCBI Taxonomy" id="2664684"/>
    <lineage>
        <taxon>Eukaryota</taxon>
        <taxon>Metazoa</taxon>
        <taxon>Spiralia</taxon>
        <taxon>Lophotrochozoa</taxon>
        <taxon>Annelida</taxon>
        <taxon>Polychaeta</taxon>
        <taxon>Polychaeta incertae sedis</taxon>
        <taxon>Dinophilidae</taxon>
        <taxon>Dimorphilus</taxon>
    </lineage>
</organism>
<gene>
    <name evidence="3" type="ORF">DGYR_LOCUS4969</name>
</gene>
<feature type="compositionally biased region" description="Basic residues" evidence="1">
    <location>
        <begin position="345"/>
        <end position="354"/>
    </location>
</feature>
<evidence type="ECO:0000256" key="1">
    <source>
        <dbReference type="SAM" id="MobiDB-lite"/>
    </source>
</evidence>
<dbReference type="Proteomes" id="UP000549394">
    <property type="component" value="Unassembled WGS sequence"/>
</dbReference>
<dbReference type="AlphaFoldDB" id="A0A7I8VKW8"/>
<reference evidence="3 4" key="1">
    <citation type="submission" date="2020-08" db="EMBL/GenBank/DDBJ databases">
        <authorList>
            <person name="Hejnol A."/>
        </authorList>
    </citation>
    <scope>NUCLEOTIDE SEQUENCE [LARGE SCALE GENOMIC DNA]</scope>
</reference>
<comment type="caution">
    <text evidence="3">The sequence shown here is derived from an EMBL/GenBank/DDBJ whole genome shotgun (WGS) entry which is preliminary data.</text>
</comment>
<feature type="compositionally biased region" description="Basic and acidic residues" evidence="1">
    <location>
        <begin position="335"/>
        <end position="344"/>
    </location>
</feature>
<protein>
    <submittedName>
        <fullName evidence="3">Uncharacterized protein</fullName>
    </submittedName>
</protein>
<dbReference type="EMBL" id="CAJFCJ010000006">
    <property type="protein sequence ID" value="CAD5116332.1"/>
    <property type="molecule type" value="Genomic_DNA"/>
</dbReference>
<feature type="transmembrane region" description="Helical" evidence="2">
    <location>
        <begin position="254"/>
        <end position="273"/>
    </location>
</feature>
<dbReference type="OrthoDB" id="6285655at2759"/>
<keyword evidence="2" id="KW-0472">Membrane</keyword>
<keyword evidence="2" id="KW-1133">Transmembrane helix</keyword>
<proteinExistence type="predicted"/>
<evidence type="ECO:0000256" key="2">
    <source>
        <dbReference type="SAM" id="Phobius"/>
    </source>
</evidence>
<feature type="transmembrane region" description="Helical" evidence="2">
    <location>
        <begin position="179"/>
        <end position="206"/>
    </location>
</feature>
<feature type="transmembrane region" description="Helical" evidence="2">
    <location>
        <begin position="69"/>
        <end position="89"/>
    </location>
</feature>
<feature type="transmembrane region" description="Helical" evidence="2">
    <location>
        <begin position="35"/>
        <end position="57"/>
    </location>
</feature>
<keyword evidence="4" id="KW-1185">Reference proteome</keyword>
<sequence length="354" mass="40309">MLSSSDAKARCLWQMLIWSLVLCFVSQYSNIKRHLAFYLFAFVSIIILPILTAFYSNSSGRKGAGLLRAGYVLTDPILACLALTPVVVLNDLPDVVVRLHNLSDIVRFNATDVSNMDSRYKLMLIQATVLLPIILLFAMGRRTRKMELSTFLLDFSYWLVVEVEICTLIEQTYAYSDAVLTTCSIVAIASILTNTYAIVTLCSYLTPTTKDTYETFDILFKGVNAFSAVCFVEVPLIVCRVRLLMANGTMNGSFYGWFLKDGFTITVILVVIIDSDIIKRKFSDCYTCRTNHFEPEKRDVYIRRKINDTYKDIENIERAQELTKTIYLNSADKLEDETKKEVNKSTKKKVSFKL</sequence>
<evidence type="ECO:0000313" key="4">
    <source>
        <dbReference type="Proteomes" id="UP000549394"/>
    </source>
</evidence>